<evidence type="ECO:0000256" key="2">
    <source>
        <dbReference type="ARBA" id="ARBA00022898"/>
    </source>
</evidence>
<proteinExistence type="predicted"/>
<dbReference type="Proteomes" id="UP000678393">
    <property type="component" value="Unassembled WGS sequence"/>
</dbReference>
<keyword evidence="8" id="KW-1185">Reference proteome</keyword>
<evidence type="ECO:0000313" key="7">
    <source>
        <dbReference type="EMBL" id="CAG5120203.1"/>
    </source>
</evidence>
<keyword evidence="2" id="KW-0663">Pyridoxal phosphate</keyword>
<evidence type="ECO:0000256" key="4">
    <source>
        <dbReference type="ARBA" id="ARBA00041766"/>
    </source>
</evidence>
<dbReference type="PANTHER" id="PTHR48078">
    <property type="entry name" value="THREONINE DEHYDRATASE, MITOCHONDRIAL-RELATED"/>
    <property type="match status" value="1"/>
</dbReference>
<dbReference type="OrthoDB" id="4418812at2759"/>
<sequence>MDIEADILTLGQIQEAYAYVRSSPDVVRTPLLAHVQDLFIETNTKKHEEGSSDDADGKSQLDISQIDLYMKMENMQTTGCFKIRGVVNQMRQLRTKHGQGCNLVTMSAGNYGKAFAHCVGRSDARCVCIMPTTAPQNRVTVIEGMGVQVKQVPTSDLEAEVSLLVKEGFVYSHSFNDLDLIAGHASSGLELLEDLPDPDVIVVNCGGGGFISGVAAAVSLSGVNNCRIYAVEPDGAATMSESFKAKRAMSLPHVKSVAAGLAPPYAGSLCYKHCLKFVEDVLLVSDEEILRATKKMFERGIKAEPSGSAALAAVLAGKVPYIQGKKVVVYVTGGNVTCEEMSQYLLLVS</sequence>
<dbReference type="SUPFAM" id="SSF53686">
    <property type="entry name" value="Tryptophan synthase beta subunit-like PLP-dependent enzymes"/>
    <property type="match status" value="1"/>
</dbReference>
<name>A0A8S3YTC8_9EUPU</name>
<evidence type="ECO:0000256" key="3">
    <source>
        <dbReference type="ARBA" id="ARBA00023239"/>
    </source>
</evidence>
<dbReference type="InterPro" id="IPR036052">
    <property type="entry name" value="TrpB-like_PALP_sf"/>
</dbReference>
<feature type="domain" description="Tryptophan synthase beta chain-like PALP" evidence="6">
    <location>
        <begin position="65"/>
        <end position="333"/>
    </location>
</feature>
<dbReference type="GO" id="GO:0006565">
    <property type="term" value="P:L-serine catabolic process"/>
    <property type="evidence" value="ECO:0007669"/>
    <property type="project" value="TreeGrafter"/>
</dbReference>
<dbReference type="PANTHER" id="PTHR48078:SF14">
    <property type="entry name" value="L-SERINE AMMONIA-LYASE"/>
    <property type="match status" value="1"/>
</dbReference>
<evidence type="ECO:0000259" key="6">
    <source>
        <dbReference type="Pfam" id="PF00291"/>
    </source>
</evidence>
<evidence type="ECO:0000313" key="8">
    <source>
        <dbReference type="Proteomes" id="UP000678393"/>
    </source>
</evidence>
<organism evidence="7 8">
    <name type="scientific">Candidula unifasciata</name>
    <dbReference type="NCBI Taxonomy" id="100452"/>
    <lineage>
        <taxon>Eukaryota</taxon>
        <taxon>Metazoa</taxon>
        <taxon>Spiralia</taxon>
        <taxon>Lophotrochozoa</taxon>
        <taxon>Mollusca</taxon>
        <taxon>Gastropoda</taxon>
        <taxon>Heterobranchia</taxon>
        <taxon>Euthyneura</taxon>
        <taxon>Panpulmonata</taxon>
        <taxon>Eupulmonata</taxon>
        <taxon>Stylommatophora</taxon>
        <taxon>Helicina</taxon>
        <taxon>Helicoidea</taxon>
        <taxon>Geomitridae</taxon>
        <taxon>Candidula</taxon>
    </lineage>
</organism>
<dbReference type="InterPro" id="IPR050147">
    <property type="entry name" value="Ser/Thr_Dehydratase"/>
</dbReference>
<dbReference type="GO" id="GO:0003941">
    <property type="term" value="F:L-serine ammonia-lyase activity"/>
    <property type="evidence" value="ECO:0007669"/>
    <property type="project" value="TreeGrafter"/>
</dbReference>
<protein>
    <recommendedName>
        <fullName evidence="4">L-serine deaminase</fullName>
    </recommendedName>
    <alternativeName>
        <fullName evidence="5">L-threonine dehydratase</fullName>
    </alternativeName>
</protein>
<comment type="caution">
    <text evidence="7">The sequence shown here is derived from an EMBL/GenBank/DDBJ whole genome shotgun (WGS) entry which is preliminary data.</text>
</comment>
<dbReference type="Gene3D" id="3.40.50.1100">
    <property type="match status" value="2"/>
</dbReference>
<dbReference type="Pfam" id="PF00291">
    <property type="entry name" value="PALP"/>
    <property type="match status" value="1"/>
</dbReference>
<reference evidence="7" key="1">
    <citation type="submission" date="2021-04" db="EMBL/GenBank/DDBJ databases">
        <authorList>
            <consortium name="Molecular Ecology Group"/>
        </authorList>
    </citation>
    <scope>NUCLEOTIDE SEQUENCE</scope>
</reference>
<dbReference type="AlphaFoldDB" id="A0A8S3YTC8"/>
<dbReference type="InterPro" id="IPR001926">
    <property type="entry name" value="TrpB-like_PALP"/>
</dbReference>
<dbReference type="EMBL" id="CAJHNH020000853">
    <property type="protein sequence ID" value="CAG5120203.1"/>
    <property type="molecule type" value="Genomic_DNA"/>
</dbReference>
<comment type="cofactor">
    <cofactor evidence="1">
        <name>pyridoxal 5'-phosphate</name>
        <dbReference type="ChEBI" id="CHEBI:597326"/>
    </cofactor>
</comment>
<evidence type="ECO:0000256" key="1">
    <source>
        <dbReference type="ARBA" id="ARBA00001933"/>
    </source>
</evidence>
<dbReference type="GO" id="GO:0006567">
    <property type="term" value="P:L-threonine catabolic process"/>
    <property type="evidence" value="ECO:0007669"/>
    <property type="project" value="TreeGrafter"/>
</dbReference>
<dbReference type="GO" id="GO:0009097">
    <property type="term" value="P:isoleucine biosynthetic process"/>
    <property type="evidence" value="ECO:0007669"/>
    <property type="project" value="TreeGrafter"/>
</dbReference>
<gene>
    <name evidence="7" type="ORF">CUNI_LOCUS5761</name>
</gene>
<evidence type="ECO:0000256" key="5">
    <source>
        <dbReference type="ARBA" id="ARBA00042605"/>
    </source>
</evidence>
<dbReference type="GO" id="GO:0004794">
    <property type="term" value="F:threonine deaminase activity"/>
    <property type="evidence" value="ECO:0007669"/>
    <property type="project" value="TreeGrafter"/>
</dbReference>
<keyword evidence="3" id="KW-0456">Lyase</keyword>
<accession>A0A8S3YTC8</accession>